<protein>
    <submittedName>
        <fullName evidence="1">Uncharacterized protein</fullName>
    </submittedName>
</protein>
<gene>
    <name evidence="1" type="ORF">HEQ75_04870</name>
</gene>
<comment type="caution">
    <text evidence="1">The sequence shown here is derived from an EMBL/GenBank/DDBJ whole genome shotgun (WGS) entry which is preliminary data.</text>
</comment>
<reference evidence="1 2" key="1">
    <citation type="submission" date="2020-03" db="EMBL/GenBank/DDBJ databases">
        <title>Roseomonas selenitidurans sp. nov. isolated from urban soil.</title>
        <authorList>
            <person name="Liu H."/>
        </authorList>
    </citation>
    <scope>NUCLEOTIDE SEQUENCE [LARGE SCALE GENOMIC DNA]</scope>
    <source>
        <strain evidence="1 2">BU-1</strain>
    </source>
</reference>
<organism evidence="1 2">
    <name type="scientific">Falsiroseomonas selenitidurans</name>
    <dbReference type="NCBI Taxonomy" id="2716335"/>
    <lineage>
        <taxon>Bacteria</taxon>
        <taxon>Pseudomonadati</taxon>
        <taxon>Pseudomonadota</taxon>
        <taxon>Alphaproteobacteria</taxon>
        <taxon>Acetobacterales</taxon>
        <taxon>Roseomonadaceae</taxon>
        <taxon>Falsiroseomonas</taxon>
    </lineage>
</organism>
<evidence type="ECO:0000313" key="2">
    <source>
        <dbReference type="Proteomes" id="UP000787635"/>
    </source>
</evidence>
<dbReference type="RefSeq" id="WP_168027804.1">
    <property type="nucleotide sequence ID" value="NZ_JAAVNE010000005.1"/>
</dbReference>
<evidence type="ECO:0000313" key="1">
    <source>
        <dbReference type="EMBL" id="NKC30183.1"/>
    </source>
</evidence>
<dbReference type="Proteomes" id="UP000787635">
    <property type="component" value="Unassembled WGS sequence"/>
</dbReference>
<sequence>MSDALPLDLVTSRIRTELVRERAAGNPLKAAYHAVARRLGITARRVRAYHHGEVEAEEVRALELIAADAAWRREIETIRARITALEGCSREEARHGDREMAARRLDAPGGDLRGAGRALAAPAHPLAGLVAP</sequence>
<accession>A0ABX1DZ90</accession>
<proteinExistence type="predicted"/>
<keyword evidence="2" id="KW-1185">Reference proteome</keyword>
<dbReference type="EMBL" id="JAAVNE010000005">
    <property type="protein sequence ID" value="NKC30183.1"/>
    <property type="molecule type" value="Genomic_DNA"/>
</dbReference>
<name>A0ABX1DZ90_9PROT</name>